<sequence>MVLRGTISAVTTDDGRLGSAQVRLDLGQQGARVYLSGCNQAHVPEQHGLALEGQRFGRPADFAVPVEVRAPLAHRVEERAQSRAVRPTARETPVHEFESMDETSETAQEFAVVQFWISTAGGMLDAAKRVTSAGREERQPSYRGRLRIKGAVEGSQLQAGKN</sequence>
<evidence type="ECO:0000313" key="2">
    <source>
        <dbReference type="EMBL" id="KAJ1137795.1"/>
    </source>
</evidence>
<evidence type="ECO:0000256" key="1">
    <source>
        <dbReference type="SAM" id="MobiDB-lite"/>
    </source>
</evidence>
<proteinExistence type="predicted"/>
<keyword evidence="3" id="KW-1185">Reference proteome</keyword>
<dbReference type="AlphaFoldDB" id="A0AAV7QHQ6"/>
<protein>
    <submittedName>
        <fullName evidence="2">Uncharacterized protein</fullName>
    </submittedName>
</protein>
<feature type="compositionally biased region" description="Basic and acidic residues" evidence="1">
    <location>
        <begin position="88"/>
        <end position="98"/>
    </location>
</feature>
<dbReference type="Proteomes" id="UP001066276">
    <property type="component" value="Chromosome 6"/>
</dbReference>
<accession>A0AAV7QHQ6</accession>
<reference evidence="2" key="1">
    <citation type="journal article" date="2022" name="bioRxiv">
        <title>Sequencing and chromosome-scale assembly of the giantPleurodeles waltlgenome.</title>
        <authorList>
            <person name="Brown T."/>
            <person name="Elewa A."/>
            <person name="Iarovenko S."/>
            <person name="Subramanian E."/>
            <person name="Araus A.J."/>
            <person name="Petzold A."/>
            <person name="Susuki M."/>
            <person name="Suzuki K.-i.T."/>
            <person name="Hayashi T."/>
            <person name="Toyoda A."/>
            <person name="Oliveira C."/>
            <person name="Osipova E."/>
            <person name="Leigh N.D."/>
            <person name="Simon A."/>
            <person name="Yun M.H."/>
        </authorList>
    </citation>
    <scope>NUCLEOTIDE SEQUENCE</scope>
    <source>
        <strain evidence="2">20211129_DDA</strain>
        <tissue evidence="2">Liver</tissue>
    </source>
</reference>
<organism evidence="2 3">
    <name type="scientific">Pleurodeles waltl</name>
    <name type="common">Iberian ribbed newt</name>
    <dbReference type="NCBI Taxonomy" id="8319"/>
    <lineage>
        <taxon>Eukaryota</taxon>
        <taxon>Metazoa</taxon>
        <taxon>Chordata</taxon>
        <taxon>Craniata</taxon>
        <taxon>Vertebrata</taxon>
        <taxon>Euteleostomi</taxon>
        <taxon>Amphibia</taxon>
        <taxon>Batrachia</taxon>
        <taxon>Caudata</taxon>
        <taxon>Salamandroidea</taxon>
        <taxon>Salamandridae</taxon>
        <taxon>Pleurodelinae</taxon>
        <taxon>Pleurodeles</taxon>
    </lineage>
</organism>
<evidence type="ECO:0000313" key="3">
    <source>
        <dbReference type="Proteomes" id="UP001066276"/>
    </source>
</evidence>
<dbReference type="EMBL" id="JANPWB010000010">
    <property type="protein sequence ID" value="KAJ1137795.1"/>
    <property type="molecule type" value="Genomic_DNA"/>
</dbReference>
<gene>
    <name evidence="2" type="ORF">NDU88_004191</name>
</gene>
<name>A0AAV7QHQ6_PLEWA</name>
<comment type="caution">
    <text evidence="2">The sequence shown here is derived from an EMBL/GenBank/DDBJ whole genome shotgun (WGS) entry which is preliminary data.</text>
</comment>
<feature type="region of interest" description="Disordered" evidence="1">
    <location>
        <begin position="79"/>
        <end position="103"/>
    </location>
</feature>